<dbReference type="STRING" id="1291379.TPE_1056"/>
<evidence type="ECO:0000256" key="1">
    <source>
        <dbReference type="SAM" id="MobiDB-lite"/>
    </source>
</evidence>
<evidence type="ECO:0000313" key="4">
    <source>
        <dbReference type="Proteomes" id="UP000015620"/>
    </source>
</evidence>
<proteinExistence type="predicted"/>
<dbReference type="PATRIC" id="fig|1291379.3.peg.1055"/>
<dbReference type="InterPro" id="IPR032675">
    <property type="entry name" value="LRR_dom_sf"/>
</dbReference>
<dbReference type="RefSeq" id="WP_020964852.1">
    <property type="nucleotide sequence ID" value="NC_022097.1"/>
</dbReference>
<feature type="chain" id="PRO_5004545058" evidence="2">
    <location>
        <begin position="23"/>
        <end position="213"/>
    </location>
</feature>
<feature type="signal peptide" evidence="2">
    <location>
        <begin position="1"/>
        <end position="22"/>
    </location>
</feature>
<evidence type="ECO:0000256" key="2">
    <source>
        <dbReference type="SAM" id="SignalP"/>
    </source>
</evidence>
<dbReference type="InterPro" id="IPR026906">
    <property type="entry name" value="LRR_5"/>
</dbReference>
<dbReference type="HOGENOM" id="CLU_1293874_0_0_12"/>
<reference evidence="3 4" key="1">
    <citation type="journal article" date="2013" name="PLoS ONE">
        <title>Genome-Wide Relatedness of Treponema pedis, from Gingiva and Necrotic Skin Lesions of Pigs, with the Human Oral Pathogen Treponema denticola.</title>
        <authorList>
            <person name="Svartstrom O."/>
            <person name="Mushtaq M."/>
            <person name="Pringle M."/>
            <person name="Segerman B."/>
        </authorList>
    </citation>
    <scope>NUCLEOTIDE SEQUENCE [LARGE SCALE GENOMIC DNA]</scope>
    <source>
        <strain evidence="3">T A4</strain>
    </source>
</reference>
<dbReference type="KEGG" id="tped:TPE_1056"/>
<sequence length="213" mass="22750">MKQSKRKSFVGAVIFTALVLVAGLLAGCPNGAPKNTNTSNTGNTGNAGSTGNTSNENQNSIFKLYYGTIAGYTCKKEELPSVMVIPHKVRGWAITGIGQRVFENCTGITSLDLSACTALFQIGHTAFSGCTGLTNVDLSACTLLTAMSYDVFCGCTNAEIKLPESITLILGHPFGSKEDDFCKKVLIKSGPNFERIKELLVESGYPEERIGQY</sequence>
<dbReference type="SUPFAM" id="SSF52058">
    <property type="entry name" value="L domain-like"/>
    <property type="match status" value="1"/>
</dbReference>
<dbReference type="Proteomes" id="UP000015620">
    <property type="component" value="Chromosome"/>
</dbReference>
<dbReference type="PROSITE" id="PS51257">
    <property type="entry name" value="PROKAR_LIPOPROTEIN"/>
    <property type="match status" value="1"/>
</dbReference>
<feature type="compositionally biased region" description="Low complexity" evidence="1">
    <location>
        <begin position="35"/>
        <end position="53"/>
    </location>
</feature>
<keyword evidence="2" id="KW-0732">Signal</keyword>
<organism evidence="3 4">
    <name type="scientific">Treponema pedis str. T A4</name>
    <dbReference type="NCBI Taxonomy" id="1291379"/>
    <lineage>
        <taxon>Bacteria</taxon>
        <taxon>Pseudomonadati</taxon>
        <taxon>Spirochaetota</taxon>
        <taxon>Spirochaetia</taxon>
        <taxon>Spirochaetales</taxon>
        <taxon>Treponemataceae</taxon>
        <taxon>Treponema</taxon>
    </lineage>
</organism>
<dbReference type="AlphaFoldDB" id="S5ZLU5"/>
<keyword evidence="4" id="KW-1185">Reference proteome</keyword>
<evidence type="ECO:0000313" key="3">
    <source>
        <dbReference type="EMBL" id="AGT43552.1"/>
    </source>
</evidence>
<protein>
    <submittedName>
        <fullName evidence="3">Surface protein</fullName>
    </submittedName>
</protein>
<dbReference type="Gene3D" id="3.80.10.10">
    <property type="entry name" value="Ribonuclease Inhibitor"/>
    <property type="match status" value="1"/>
</dbReference>
<dbReference type="GeneID" id="301091219"/>
<dbReference type="EMBL" id="CP004120">
    <property type="protein sequence ID" value="AGT43552.1"/>
    <property type="molecule type" value="Genomic_DNA"/>
</dbReference>
<name>S5ZLU5_9SPIR</name>
<gene>
    <name evidence="3" type="ORF">TPE_1056</name>
</gene>
<feature type="region of interest" description="Disordered" evidence="1">
    <location>
        <begin position="33"/>
        <end position="53"/>
    </location>
</feature>
<dbReference type="Pfam" id="PF13306">
    <property type="entry name" value="LRR_5"/>
    <property type="match status" value="1"/>
</dbReference>
<accession>S5ZLU5</accession>
<dbReference type="OrthoDB" id="356420at2"/>